<dbReference type="AlphaFoldDB" id="A0A285PSV9"/>
<evidence type="ECO:0000256" key="1">
    <source>
        <dbReference type="SAM" id="SignalP"/>
    </source>
</evidence>
<accession>A0A285PSV9</accession>
<dbReference type="EMBL" id="LT907978">
    <property type="protein sequence ID" value="SOB72701.1"/>
    <property type="molecule type" value="Genomic_DNA"/>
</dbReference>
<feature type="chain" id="PRO_5012763963" evidence="1">
    <location>
        <begin position="25"/>
        <end position="485"/>
    </location>
</feature>
<reference evidence="3" key="1">
    <citation type="submission" date="2017-09" db="EMBL/GenBank/DDBJ databases">
        <authorList>
            <person name="Shetty A S."/>
        </authorList>
    </citation>
    <scope>NUCLEOTIDE SEQUENCE [LARGE SCALE GENOMIC DNA]</scope>
</reference>
<feature type="signal peptide" evidence="1">
    <location>
        <begin position="1"/>
        <end position="24"/>
    </location>
</feature>
<keyword evidence="3" id="KW-1185">Reference proteome</keyword>
<dbReference type="InterPro" id="IPR032675">
    <property type="entry name" value="LRR_dom_sf"/>
</dbReference>
<dbReference type="Pfam" id="PF13306">
    <property type="entry name" value="LRR_5"/>
    <property type="match status" value="1"/>
</dbReference>
<dbReference type="KEGG" id="ehl:EHLA_2068"/>
<evidence type="ECO:0000313" key="3">
    <source>
        <dbReference type="Proteomes" id="UP000217549"/>
    </source>
</evidence>
<dbReference type="Gene3D" id="3.80.10.10">
    <property type="entry name" value="Ribonuclease Inhibitor"/>
    <property type="match status" value="1"/>
</dbReference>
<dbReference type="InterPro" id="IPR026906">
    <property type="entry name" value="LRR_5"/>
</dbReference>
<gene>
    <name evidence="2" type="ORF">EHLA_2068</name>
</gene>
<dbReference type="Proteomes" id="UP000217549">
    <property type="component" value="Chromosome I"/>
</dbReference>
<proteinExistence type="predicted"/>
<sequence length="485" mass="51896">MKKMIHLAMLAVCFILMGIFHADAAASGKVTVTVPGKRFYTIADAAVKEINRKRTANGLDAFCVDGELMETAMKAAAEYQTGKGYCPEDGIACPYCAVRLVSYMEPNLYQESGTVVMDEVSRIVAGCESLTEGWEGYDTIGIGCFAAKPGEFLNNNTGIVVLLGTGRAKRQYTSPGRTVACQEKVTVDPADFGLTVSGKISQTKDGAYDVMKKGESKALSPALESRRRFKQVNLEKVPYRTILSSAGASWSSTASPVVSVRADGTVRAETCGVALVTVSLGPWTASRKIVVADRIGSTSLGSAYPIFDSRSRIPAGYSGVCSVDGTIYTIKNGKIVAGGKTSGLKVIKKDGLSYKVVSEKERTVQVKKPVTKTIPVAEIPATVTAGGKKYRVISIAAKAFQGCRNLKRVTIGKNIKKIGKKAFYGCTGLRNIVVRTQKLSGRTVGKQAFGNTGPKVKVKVPAKKLSLYRKLFYARGIGKKGKIKK</sequence>
<name>A0A285PSV9_9FIRM</name>
<protein>
    <submittedName>
        <fullName evidence="2">Leucine-rich repeat domain, L domain-like</fullName>
    </submittedName>
</protein>
<organism evidence="2 3">
    <name type="scientific">Anaerobutyricum hallii</name>
    <dbReference type="NCBI Taxonomy" id="39488"/>
    <lineage>
        <taxon>Bacteria</taxon>
        <taxon>Bacillati</taxon>
        <taxon>Bacillota</taxon>
        <taxon>Clostridia</taxon>
        <taxon>Lachnospirales</taxon>
        <taxon>Lachnospiraceae</taxon>
        <taxon>Anaerobutyricum</taxon>
    </lineage>
</organism>
<keyword evidence="1" id="KW-0732">Signal</keyword>
<evidence type="ECO:0000313" key="2">
    <source>
        <dbReference type="EMBL" id="SOB72701.1"/>
    </source>
</evidence>